<keyword evidence="2" id="KW-1185">Reference proteome</keyword>
<dbReference type="AlphaFoldDB" id="A0A7N0ZVN6"/>
<protein>
    <submittedName>
        <fullName evidence="1">Uncharacterized protein</fullName>
    </submittedName>
</protein>
<dbReference type="EnsemblPlants" id="Kaladp0039s0689.1.v1.1">
    <property type="protein sequence ID" value="Kaladp0039s0689.1.v1.1"/>
    <property type="gene ID" value="Kaladp0039s0689.v1.1"/>
</dbReference>
<dbReference type="SMART" id="SM01084">
    <property type="entry name" value="CKS"/>
    <property type="match status" value="1"/>
</dbReference>
<evidence type="ECO:0000313" key="2">
    <source>
        <dbReference type="Proteomes" id="UP000594263"/>
    </source>
</evidence>
<accession>A0A7N0ZVN6</accession>
<dbReference type="SUPFAM" id="SSF55637">
    <property type="entry name" value="Cell cycle regulatory proteins"/>
    <property type="match status" value="1"/>
</dbReference>
<dbReference type="InterPro" id="IPR000789">
    <property type="entry name" value="Cyclin-dep_kinase_reg-sub"/>
</dbReference>
<dbReference type="Gene3D" id="3.30.170.10">
    <property type="entry name" value="Cyclin-dependent kinase, regulatory subunit"/>
    <property type="match status" value="1"/>
</dbReference>
<organism evidence="1 2">
    <name type="scientific">Kalanchoe fedtschenkoi</name>
    <name type="common">Lavender scallops</name>
    <name type="synonym">South American air plant</name>
    <dbReference type="NCBI Taxonomy" id="63787"/>
    <lineage>
        <taxon>Eukaryota</taxon>
        <taxon>Viridiplantae</taxon>
        <taxon>Streptophyta</taxon>
        <taxon>Embryophyta</taxon>
        <taxon>Tracheophyta</taxon>
        <taxon>Spermatophyta</taxon>
        <taxon>Magnoliopsida</taxon>
        <taxon>eudicotyledons</taxon>
        <taxon>Gunneridae</taxon>
        <taxon>Pentapetalae</taxon>
        <taxon>Saxifragales</taxon>
        <taxon>Crassulaceae</taxon>
        <taxon>Kalanchoe</taxon>
    </lineage>
</organism>
<name>A0A7N0ZVN6_KALFE</name>
<proteinExistence type="predicted"/>
<dbReference type="InterPro" id="IPR036858">
    <property type="entry name" value="Cyclin-dep_kinase_reg-sub_sf"/>
</dbReference>
<dbReference type="Proteomes" id="UP000594263">
    <property type="component" value="Unplaced"/>
</dbReference>
<dbReference type="GO" id="GO:0016538">
    <property type="term" value="F:cyclin-dependent protein serine/threonine kinase regulator activity"/>
    <property type="evidence" value="ECO:0007669"/>
    <property type="project" value="InterPro"/>
</dbReference>
<dbReference type="PRINTS" id="PR00296">
    <property type="entry name" value="CYCLINKINASE"/>
</dbReference>
<dbReference type="Gramene" id="Kaladp0039s0689.1.v1.1">
    <property type="protein sequence ID" value="Kaladp0039s0689.1.v1.1"/>
    <property type="gene ID" value="Kaladp0039s0689.v1.1"/>
</dbReference>
<evidence type="ECO:0000313" key="1">
    <source>
        <dbReference type="EnsemblPlants" id="Kaladp0039s0689.1.v1.1"/>
    </source>
</evidence>
<sequence length="97" mass="11269">MGQIQYSDKYFDHAMEYSPKLLPKTRLLTEVTTQSPIHSFLEQNSGRVTSYSGLMLIMSVGEFHRPEPHIMLFRRPLNYQHVQANQAHLNIPSKSPR</sequence>
<reference evidence="1" key="1">
    <citation type="submission" date="2021-01" db="UniProtKB">
        <authorList>
            <consortium name="EnsemblPlants"/>
        </authorList>
    </citation>
    <scope>IDENTIFICATION</scope>
</reference>